<dbReference type="EMBL" id="OCNJ01000001">
    <property type="protein sequence ID" value="SOD91073.1"/>
    <property type="molecule type" value="Genomic_DNA"/>
</dbReference>
<dbReference type="Gene3D" id="1.20.140.160">
    <property type="match status" value="1"/>
</dbReference>
<name>A0A286G6D9_9PROT</name>
<gene>
    <name evidence="1" type="ORF">SAMN05421508_101795</name>
</gene>
<evidence type="ECO:0008006" key="3">
    <source>
        <dbReference type="Google" id="ProtNLM"/>
    </source>
</evidence>
<dbReference type="AlphaFoldDB" id="A0A286G6D9"/>
<dbReference type="RefSeq" id="WP_141415059.1">
    <property type="nucleotide sequence ID" value="NZ_OCNJ01000001.1"/>
</dbReference>
<organism evidence="1 2">
    <name type="scientific">Caenispirillum bisanense</name>
    <dbReference type="NCBI Taxonomy" id="414052"/>
    <lineage>
        <taxon>Bacteria</taxon>
        <taxon>Pseudomonadati</taxon>
        <taxon>Pseudomonadota</taxon>
        <taxon>Alphaproteobacteria</taxon>
        <taxon>Rhodospirillales</taxon>
        <taxon>Novispirillaceae</taxon>
        <taxon>Caenispirillum</taxon>
    </lineage>
</organism>
<dbReference type="Proteomes" id="UP000219621">
    <property type="component" value="Unassembled WGS sequence"/>
</dbReference>
<accession>A0A286G6D9</accession>
<reference evidence="1 2" key="1">
    <citation type="submission" date="2017-09" db="EMBL/GenBank/DDBJ databases">
        <authorList>
            <person name="Ehlers B."/>
            <person name="Leendertz F.H."/>
        </authorList>
    </citation>
    <scope>NUCLEOTIDE SEQUENCE [LARGE SCALE GENOMIC DNA]</scope>
    <source>
        <strain evidence="1 2">USBA 140</strain>
    </source>
</reference>
<evidence type="ECO:0000313" key="1">
    <source>
        <dbReference type="EMBL" id="SOD91073.1"/>
    </source>
</evidence>
<keyword evidence="2" id="KW-1185">Reference proteome</keyword>
<proteinExistence type="predicted"/>
<evidence type="ECO:0000313" key="2">
    <source>
        <dbReference type="Proteomes" id="UP000219621"/>
    </source>
</evidence>
<sequence length="139" mass="14515">MGTHRVALVRILRRHAYLMTGTRTVGDEFVVRAFGGVGRSLLRDGGLAPALRMLYRCLPRRAVSGGDAAVAALRSLPFLNRGAVILIVIQNLSLIEAGYVLGIPADCVPDLLSVGRELVGLAQAATAPSAAPPPPPPAT</sequence>
<protein>
    <recommendedName>
        <fullName evidence="3">Sigma-70, region 4</fullName>
    </recommendedName>
</protein>